<keyword evidence="4" id="KW-1185">Reference proteome</keyword>
<dbReference type="AlphaFoldDB" id="A0AAV9ZQB7"/>
<sequence>MSVKLEDQNDAIRAKKSTPTLSVADAGVSPDFYAAANRAFSEAQTAFAAALSARNPPGILTDSTNGGQTNSLQAEIAALTATVAQERARFTALQDSLCRSIQDKDQVRGELEREVAAKEAAQAECAALRAELQSTKEENEVLKKKVEDITGERDSLHAILETRNTELRLTMDGLRMSTTNREVAMKKRDEIVEDQQALVKSMFDTFSALQARYEAAQKEVLDEGPRLMRSTSGMEKIIFDENSTTLPCKERTKASSKRPRTELDSDSAEPVASTSKRAHTDNMPSKPPSKKKITTAMRGRNPINAVANPE</sequence>
<proteinExistence type="predicted"/>
<feature type="non-terminal residue" evidence="3">
    <location>
        <position position="310"/>
    </location>
</feature>
<keyword evidence="1" id="KW-0175">Coiled coil</keyword>
<dbReference type="Proteomes" id="UP001362999">
    <property type="component" value="Unassembled WGS sequence"/>
</dbReference>
<dbReference type="EMBL" id="JAWWNJ010000121">
    <property type="protein sequence ID" value="KAK6988689.1"/>
    <property type="molecule type" value="Genomic_DNA"/>
</dbReference>
<gene>
    <name evidence="3" type="ORF">R3P38DRAFT_3095344</name>
</gene>
<reference evidence="3 4" key="1">
    <citation type="journal article" date="2024" name="J Genomics">
        <title>Draft genome sequencing and assembly of Favolaschia claudopus CIRM-BRFM 2984 isolated from oak limbs.</title>
        <authorList>
            <person name="Navarro D."/>
            <person name="Drula E."/>
            <person name="Chaduli D."/>
            <person name="Cazenave R."/>
            <person name="Ahrendt S."/>
            <person name="Wang J."/>
            <person name="Lipzen A."/>
            <person name="Daum C."/>
            <person name="Barry K."/>
            <person name="Grigoriev I.V."/>
            <person name="Favel A."/>
            <person name="Rosso M.N."/>
            <person name="Martin F."/>
        </authorList>
    </citation>
    <scope>NUCLEOTIDE SEQUENCE [LARGE SCALE GENOMIC DNA]</scope>
    <source>
        <strain evidence="3 4">CIRM-BRFM 2984</strain>
    </source>
</reference>
<evidence type="ECO:0000313" key="3">
    <source>
        <dbReference type="EMBL" id="KAK6988689.1"/>
    </source>
</evidence>
<evidence type="ECO:0000256" key="1">
    <source>
        <dbReference type="SAM" id="Coils"/>
    </source>
</evidence>
<organism evidence="3 4">
    <name type="scientific">Favolaschia claudopus</name>
    <dbReference type="NCBI Taxonomy" id="2862362"/>
    <lineage>
        <taxon>Eukaryota</taxon>
        <taxon>Fungi</taxon>
        <taxon>Dikarya</taxon>
        <taxon>Basidiomycota</taxon>
        <taxon>Agaricomycotina</taxon>
        <taxon>Agaricomycetes</taxon>
        <taxon>Agaricomycetidae</taxon>
        <taxon>Agaricales</taxon>
        <taxon>Marasmiineae</taxon>
        <taxon>Mycenaceae</taxon>
        <taxon>Favolaschia</taxon>
    </lineage>
</organism>
<feature type="region of interest" description="Disordered" evidence="2">
    <location>
        <begin position="240"/>
        <end position="310"/>
    </location>
</feature>
<name>A0AAV9ZQB7_9AGAR</name>
<protein>
    <submittedName>
        <fullName evidence="3">Uncharacterized protein</fullName>
    </submittedName>
</protein>
<comment type="caution">
    <text evidence="3">The sequence shown here is derived from an EMBL/GenBank/DDBJ whole genome shotgun (WGS) entry which is preliminary data.</text>
</comment>
<evidence type="ECO:0000256" key="2">
    <source>
        <dbReference type="SAM" id="MobiDB-lite"/>
    </source>
</evidence>
<evidence type="ECO:0000313" key="4">
    <source>
        <dbReference type="Proteomes" id="UP001362999"/>
    </source>
</evidence>
<feature type="coiled-coil region" evidence="1">
    <location>
        <begin position="69"/>
        <end position="152"/>
    </location>
</feature>
<feature type="compositionally biased region" description="Basic and acidic residues" evidence="2">
    <location>
        <begin position="248"/>
        <end position="263"/>
    </location>
</feature>
<accession>A0AAV9ZQB7</accession>